<keyword evidence="4" id="KW-0813">Transport</keyword>
<name>A0A8X6HU99_TRICU</name>
<dbReference type="Proteomes" id="UP000887116">
    <property type="component" value="Unassembled WGS sequence"/>
</dbReference>
<dbReference type="EMBL" id="BMAO01016575">
    <property type="protein sequence ID" value="GFR09709.1"/>
    <property type="molecule type" value="Genomic_DNA"/>
</dbReference>
<proteinExistence type="predicted"/>
<dbReference type="GO" id="GO:0007154">
    <property type="term" value="P:cell communication"/>
    <property type="evidence" value="ECO:0007669"/>
    <property type="project" value="InterPro"/>
</dbReference>
<dbReference type="GO" id="GO:0042383">
    <property type="term" value="C:sarcolemma"/>
    <property type="evidence" value="ECO:0007669"/>
    <property type="project" value="TreeGrafter"/>
</dbReference>
<dbReference type="OrthoDB" id="6435896at2759"/>
<comment type="caution">
    <text evidence="6">The sequence shown here is derived from an EMBL/GenBank/DDBJ whole genome shotgun (WGS) entry which is preliminary data.</text>
</comment>
<keyword evidence="7" id="KW-1185">Reference proteome</keyword>
<evidence type="ECO:0000256" key="3">
    <source>
        <dbReference type="ARBA" id="ARBA00022837"/>
    </source>
</evidence>
<dbReference type="InterPro" id="IPR038081">
    <property type="entry name" value="CalX-like_sf"/>
</dbReference>
<dbReference type="PANTHER" id="PTHR11878:SF70">
    <property type="entry name" value="CALX-BETA DOMAIN-CONTAINING PROTEIN"/>
    <property type="match status" value="1"/>
</dbReference>
<evidence type="ECO:0000313" key="6">
    <source>
        <dbReference type="EMBL" id="GFR09709.1"/>
    </source>
</evidence>
<keyword evidence="4" id="KW-0406">Ion transport</keyword>
<evidence type="ECO:0000256" key="2">
    <source>
        <dbReference type="ARBA" id="ARBA00022737"/>
    </source>
</evidence>
<evidence type="ECO:0000256" key="4">
    <source>
        <dbReference type="ARBA" id="ARBA00023065"/>
    </source>
</evidence>
<dbReference type="Gene3D" id="2.60.40.2030">
    <property type="match status" value="1"/>
</dbReference>
<dbReference type="GO" id="GO:0005432">
    <property type="term" value="F:calcium:sodium antiporter activity"/>
    <property type="evidence" value="ECO:0007669"/>
    <property type="project" value="TreeGrafter"/>
</dbReference>
<dbReference type="GO" id="GO:0098703">
    <property type="term" value="P:calcium ion import across plasma membrane"/>
    <property type="evidence" value="ECO:0007669"/>
    <property type="project" value="TreeGrafter"/>
</dbReference>
<organism evidence="6 7">
    <name type="scientific">Trichonephila clavata</name>
    <name type="common">Joro spider</name>
    <name type="synonym">Nephila clavata</name>
    <dbReference type="NCBI Taxonomy" id="2740835"/>
    <lineage>
        <taxon>Eukaryota</taxon>
        <taxon>Metazoa</taxon>
        <taxon>Ecdysozoa</taxon>
        <taxon>Arthropoda</taxon>
        <taxon>Chelicerata</taxon>
        <taxon>Arachnida</taxon>
        <taxon>Araneae</taxon>
        <taxon>Araneomorphae</taxon>
        <taxon>Entelegynae</taxon>
        <taxon>Araneoidea</taxon>
        <taxon>Nephilidae</taxon>
        <taxon>Trichonephila</taxon>
    </lineage>
</organism>
<reference evidence="6" key="1">
    <citation type="submission" date="2020-07" db="EMBL/GenBank/DDBJ databases">
        <title>Multicomponent nature underlies the extraordinary mechanical properties of spider dragline silk.</title>
        <authorList>
            <person name="Kono N."/>
            <person name="Nakamura H."/>
            <person name="Mori M."/>
            <person name="Yoshida Y."/>
            <person name="Ohtoshi R."/>
            <person name="Malay A.D."/>
            <person name="Moran D.A.P."/>
            <person name="Tomita M."/>
            <person name="Numata K."/>
            <person name="Arakawa K."/>
        </authorList>
    </citation>
    <scope>NUCLEOTIDE SEQUENCE</scope>
</reference>
<dbReference type="AlphaFoldDB" id="A0A8X6HU99"/>
<dbReference type="InterPro" id="IPR003644">
    <property type="entry name" value="Calx_beta"/>
</dbReference>
<dbReference type="InterPro" id="IPR051171">
    <property type="entry name" value="CaCA"/>
</dbReference>
<dbReference type="SUPFAM" id="SSF141072">
    <property type="entry name" value="CalX-like"/>
    <property type="match status" value="1"/>
</dbReference>
<dbReference type="PANTHER" id="PTHR11878">
    <property type="entry name" value="SODIUM/CALCIUM EXCHANGER"/>
    <property type="match status" value="1"/>
</dbReference>
<keyword evidence="3" id="KW-0106">Calcium</keyword>
<protein>
    <submittedName>
        <fullName evidence="6">Calx-beta domain-containing protein</fullName>
    </submittedName>
</protein>
<dbReference type="SMART" id="SM00237">
    <property type="entry name" value="Calx_beta"/>
    <property type="match status" value="1"/>
</dbReference>
<feature type="domain" description="Calx-beta" evidence="5">
    <location>
        <begin position="39"/>
        <end position="135"/>
    </location>
</feature>
<dbReference type="GO" id="GO:0030424">
    <property type="term" value="C:axon"/>
    <property type="evidence" value="ECO:0007669"/>
    <property type="project" value="TreeGrafter"/>
</dbReference>
<keyword evidence="2" id="KW-0677">Repeat</keyword>
<dbReference type="Pfam" id="PF03160">
    <property type="entry name" value="Calx-beta"/>
    <property type="match status" value="1"/>
</dbReference>
<sequence>MNSVNHDNRLKNVVDCRDSTRRYYTRVFWNKDYLKNAKRDIMIVMPGIVEIEKPIYNVLENVGVVEIGVIRLDGTDGEIRVGYETQNQTARPEKDFKPVKGELIFGEGEIRKTILAPIVDDDEREPTLQFEVHLLDPTPGPGVINFKGLGSTKSTVVVIRDDDSKSLCFYVGI</sequence>
<gene>
    <name evidence="6" type="primary">AVEN_244784_1</name>
    <name evidence="6" type="ORF">TNCT_527511</name>
</gene>
<keyword evidence="1" id="KW-0732">Signal</keyword>
<evidence type="ECO:0000313" key="7">
    <source>
        <dbReference type="Proteomes" id="UP000887116"/>
    </source>
</evidence>
<dbReference type="GO" id="GO:0098794">
    <property type="term" value="C:postsynapse"/>
    <property type="evidence" value="ECO:0007669"/>
    <property type="project" value="TreeGrafter"/>
</dbReference>
<evidence type="ECO:0000256" key="1">
    <source>
        <dbReference type="ARBA" id="ARBA00022729"/>
    </source>
</evidence>
<accession>A0A8X6HU99</accession>
<evidence type="ECO:0000259" key="5">
    <source>
        <dbReference type="SMART" id="SM00237"/>
    </source>
</evidence>